<dbReference type="EMBL" id="BN001307">
    <property type="protein sequence ID" value="CBF86691.1"/>
    <property type="molecule type" value="Genomic_DNA"/>
</dbReference>
<accession>Q5BAR8</accession>
<dbReference type="OMA" id="MMRIMNI"/>
<dbReference type="InterPro" id="IPR025340">
    <property type="entry name" value="DUF4246"/>
</dbReference>
<dbReference type="InterPro" id="IPR049192">
    <property type="entry name" value="DUF4246_C"/>
</dbReference>
<protein>
    <recommendedName>
        <fullName evidence="2">DUF4246 domain-containing protein</fullName>
    </recommendedName>
</protein>
<dbReference type="KEGG" id="ani:ANIA_02362"/>
<dbReference type="PANTHER" id="PTHR33119:SF1">
    <property type="entry name" value="FE2OG DIOXYGENASE DOMAIN-CONTAINING PROTEIN"/>
    <property type="match status" value="1"/>
</dbReference>
<proteinExistence type="predicted"/>
<dbReference type="RefSeq" id="XP_659966.1">
    <property type="nucleotide sequence ID" value="XM_654874.2"/>
</dbReference>
<accession>C8VNG7</accession>
<dbReference type="Proteomes" id="UP000000560">
    <property type="component" value="Chromosome VII"/>
</dbReference>
<feature type="domain" description="DUF4246" evidence="2">
    <location>
        <begin position="148"/>
        <end position="295"/>
    </location>
</feature>
<evidence type="ECO:0000256" key="1">
    <source>
        <dbReference type="SAM" id="MobiDB-lite"/>
    </source>
</evidence>
<organism evidence="3 4">
    <name type="scientific">Emericella nidulans (strain FGSC A4 / ATCC 38163 / CBS 112.46 / NRRL 194 / M139)</name>
    <name type="common">Aspergillus nidulans</name>
    <dbReference type="NCBI Taxonomy" id="227321"/>
    <lineage>
        <taxon>Eukaryota</taxon>
        <taxon>Fungi</taxon>
        <taxon>Dikarya</taxon>
        <taxon>Ascomycota</taxon>
        <taxon>Pezizomycotina</taxon>
        <taxon>Eurotiomycetes</taxon>
        <taxon>Eurotiomycetidae</taxon>
        <taxon>Eurotiales</taxon>
        <taxon>Aspergillaceae</taxon>
        <taxon>Aspergillus</taxon>
        <taxon>Aspergillus subgen. Nidulantes</taxon>
    </lineage>
</organism>
<gene>
    <name evidence="3" type="ORF">ANIA_02362</name>
</gene>
<evidence type="ECO:0000259" key="2">
    <source>
        <dbReference type="Pfam" id="PF14033"/>
    </source>
</evidence>
<name>Q5BAR8_EMENI</name>
<dbReference type="PANTHER" id="PTHR33119">
    <property type="entry name" value="IFI3P"/>
    <property type="match status" value="1"/>
</dbReference>
<dbReference type="Pfam" id="PF14033">
    <property type="entry name" value="DUF4246"/>
    <property type="match status" value="1"/>
</dbReference>
<dbReference type="STRING" id="227321.Q5BAR8"/>
<dbReference type="InParanoid" id="Q5BAR8"/>
<reference evidence="4" key="1">
    <citation type="journal article" date="2005" name="Nature">
        <title>Sequencing of Aspergillus nidulans and comparative analysis with A. fumigatus and A. oryzae.</title>
        <authorList>
            <person name="Galagan J.E."/>
            <person name="Calvo S.E."/>
            <person name="Cuomo C."/>
            <person name="Ma L.J."/>
            <person name="Wortman J.R."/>
            <person name="Batzoglou S."/>
            <person name="Lee S.I."/>
            <person name="Basturkmen M."/>
            <person name="Spevak C.C."/>
            <person name="Clutterbuck J."/>
            <person name="Kapitonov V."/>
            <person name="Jurka J."/>
            <person name="Scazzocchio C."/>
            <person name="Farman M."/>
            <person name="Butler J."/>
            <person name="Purcell S."/>
            <person name="Harris S."/>
            <person name="Braus G.H."/>
            <person name="Draht O."/>
            <person name="Busch S."/>
            <person name="D'Enfert C."/>
            <person name="Bouchier C."/>
            <person name="Goldman G.H."/>
            <person name="Bell-Pedersen D."/>
            <person name="Griffiths-Jones S."/>
            <person name="Doonan J.H."/>
            <person name="Yu J."/>
            <person name="Vienken K."/>
            <person name="Pain A."/>
            <person name="Freitag M."/>
            <person name="Selker E.U."/>
            <person name="Archer D.B."/>
            <person name="Penalva M.A."/>
            <person name="Oakley B.R."/>
            <person name="Momany M."/>
            <person name="Tanaka T."/>
            <person name="Kumagai T."/>
            <person name="Asai K."/>
            <person name="Machida M."/>
            <person name="Nierman W.C."/>
            <person name="Denning D.W."/>
            <person name="Caddick M."/>
            <person name="Hynes M."/>
            <person name="Paoletti M."/>
            <person name="Fischer R."/>
            <person name="Miller B."/>
            <person name="Dyer P."/>
            <person name="Sachs M.S."/>
            <person name="Osmani S.A."/>
            <person name="Birren B.W."/>
        </authorList>
    </citation>
    <scope>NUCLEOTIDE SEQUENCE [LARGE SCALE GENOMIC DNA]</scope>
    <source>
        <strain evidence="4">FGSC A4 / ATCC 38163 / CBS 112.46 / NRRL 194 / M139</strain>
    </source>
</reference>
<dbReference type="eggNOG" id="ENOG502QQIE">
    <property type="taxonomic scope" value="Eukaryota"/>
</dbReference>
<reference evidence="4" key="2">
    <citation type="journal article" date="2009" name="Fungal Genet. Biol.">
        <title>The 2008 update of the Aspergillus nidulans genome annotation: a community effort.</title>
        <authorList>
            <person name="Wortman J.R."/>
            <person name="Gilsenan J.M."/>
            <person name="Joardar V."/>
            <person name="Deegan J."/>
            <person name="Clutterbuck J."/>
            <person name="Andersen M.R."/>
            <person name="Archer D."/>
            <person name="Bencina M."/>
            <person name="Braus G."/>
            <person name="Coutinho P."/>
            <person name="von Dohren H."/>
            <person name="Doonan J."/>
            <person name="Driessen A.J."/>
            <person name="Durek P."/>
            <person name="Espeso E."/>
            <person name="Fekete E."/>
            <person name="Flipphi M."/>
            <person name="Estrada C.G."/>
            <person name="Geysens S."/>
            <person name="Goldman G."/>
            <person name="de Groot P.W."/>
            <person name="Hansen K."/>
            <person name="Harris S.D."/>
            <person name="Heinekamp T."/>
            <person name="Helmstaedt K."/>
            <person name="Henrissat B."/>
            <person name="Hofmann G."/>
            <person name="Homan T."/>
            <person name="Horio T."/>
            <person name="Horiuchi H."/>
            <person name="James S."/>
            <person name="Jones M."/>
            <person name="Karaffa L."/>
            <person name="Karanyi Z."/>
            <person name="Kato M."/>
            <person name="Keller N."/>
            <person name="Kelly D.E."/>
            <person name="Kiel J.A."/>
            <person name="Kim J.M."/>
            <person name="van der Klei I.J."/>
            <person name="Klis F.M."/>
            <person name="Kovalchuk A."/>
            <person name="Krasevec N."/>
            <person name="Kubicek C.P."/>
            <person name="Liu B."/>
            <person name="Maccabe A."/>
            <person name="Meyer V."/>
            <person name="Mirabito P."/>
            <person name="Miskei M."/>
            <person name="Mos M."/>
            <person name="Mullins J."/>
            <person name="Nelson D.R."/>
            <person name="Nielsen J."/>
            <person name="Oakley B.R."/>
            <person name="Osmani S.A."/>
            <person name="Pakula T."/>
            <person name="Paszewski A."/>
            <person name="Paulsen I."/>
            <person name="Pilsyk S."/>
            <person name="Pocsi I."/>
            <person name="Punt P.J."/>
            <person name="Ram A.F."/>
            <person name="Ren Q."/>
            <person name="Robellet X."/>
            <person name="Robson G."/>
            <person name="Seiboth B."/>
            <person name="van Solingen P."/>
            <person name="Specht T."/>
            <person name="Sun J."/>
            <person name="Taheri-Talesh N."/>
            <person name="Takeshita N."/>
            <person name="Ussery D."/>
            <person name="vanKuyk P.A."/>
            <person name="Visser H."/>
            <person name="van de Vondervoort P.J."/>
            <person name="de Vries R.P."/>
            <person name="Walton J."/>
            <person name="Xiang X."/>
            <person name="Xiong Y."/>
            <person name="Zeng A.P."/>
            <person name="Brandt B.W."/>
            <person name="Cornell M.J."/>
            <person name="van den Hondel C.A."/>
            <person name="Visser J."/>
            <person name="Oliver S.G."/>
            <person name="Turner G."/>
        </authorList>
    </citation>
    <scope>GENOME REANNOTATION</scope>
    <source>
        <strain evidence="4">FGSC A4 / ATCC 38163 / CBS 112.46 / NRRL 194 / M139</strain>
    </source>
</reference>
<sequence>MMRIMNIITENPDRRLKLFDKRITTKWREEVAQSAQDVSARMMHWIIAELKWKADILRDTGFGKVFDDSVVNRDLFGDRIKFKGVEPENDTCPPPEGPRDDAEDYDFDHFEERRAECHKTLISGGQLPEAFSEPKVSSDCEIGEHYVDARKPEYEGGTWHIEGQLNERIAVSAIYYYDSHNITASALALRHRGMSGMYGVIHEQDMHHFLQQTYGFPEDVDGRNEVLITQDLGSVDTTEGRLITFPNTLQHRVSVSLADRSKPGHRKILALFFLDPHHRIISSANVLPQREDWRRTGNRASGYAHGTTTMTMEEAKALRLELMEERGHSSQESNNSFEMGEFSLCEH</sequence>
<evidence type="ECO:0000313" key="3">
    <source>
        <dbReference type="EMBL" id="CBF86691.1"/>
    </source>
</evidence>
<dbReference type="GeneID" id="2875032"/>
<dbReference type="OrthoDB" id="415532at2759"/>
<dbReference type="AlphaFoldDB" id="Q5BAR8"/>
<keyword evidence="4" id="KW-1185">Reference proteome</keyword>
<dbReference type="HOGENOM" id="CLU_012066_2_1_1"/>
<evidence type="ECO:0000313" key="4">
    <source>
        <dbReference type="Proteomes" id="UP000000560"/>
    </source>
</evidence>
<feature type="region of interest" description="Disordered" evidence="1">
    <location>
        <begin position="324"/>
        <end position="347"/>
    </location>
</feature>